<dbReference type="InterPro" id="IPR056251">
    <property type="entry name" value="Arm_rpt_dom"/>
</dbReference>
<name>A0A319E4R1_ASPSB</name>
<dbReference type="PANTHER" id="PTHR46312:SF2">
    <property type="entry name" value="NUCLEOTIDE-BINDING OLIGOMERIZATION DOMAIN-CONTAINING PROTEIN 2-LIKE"/>
    <property type="match status" value="1"/>
</dbReference>
<dbReference type="InterPro" id="IPR011989">
    <property type="entry name" value="ARM-like"/>
</dbReference>
<protein>
    <recommendedName>
        <fullName evidence="1">NACHT domain-containing protein</fullName>
    </recommendedName>
</protein>
<proteinExistence type="predicted"/>
<dbReference type="PANTHER" id="PTHR46312">
    <property type="entry name" value="NACHT DOMAIN-CONTAINING PROTEIN"/>
    <property type="match status" value="1"/>
</dbReference>
<evidence type="ECO:0000259" key="1">
    <source>
        <dbReference type="PROSITE" id="PS50837"/>
    </source>
</evidence>
<dbReference type="Proteomes" id="UP000248423">
    <property type="component" value="Unassembled WGS sequence"/>
</dbReference>
<dbReference type="Pfam" id="PF05729">
    <property type="entry name" value="NACHT"/>
    <property type="match status" value="1"/>
</dbReference>
<dbReference type="Pfam" id="PF23238">
    <property type="entry name" value="DUF7068"/>
    <property type="match status" value="1"/>
</dbReference>
<dbReference type="Gene3D" id="1.25.10.10">
    <property type="entry name" value="Leucine-rich Repeat Variant"/>
    <property type="match status" value="1"/>
</dbReference>
<keyword evidence="3" id="KW-1185">Reference proteome</keyword>
<dbReference type="SUPFAM" id="SSF48371">
    <property type="entry name" value="ARM repeat"/>
    <property type="match status" value="1"/>
</dbReference>
<dbReference type="InterPro" id="IPR016024">
    <property type="entry name" value="ARM-type_fold"/>
</dbReference>
<accession>A0A319E4R1</accession>
<sequence>MAEDIYHPSRPTSTDGLVDRLKITSSTKERKALEALVSRMVELFKDHQKESFIIEASLISNVASKQDCRDLVFAFSRAIITGTADENIVNTTLLMSFASCLRHMKFKIPKEIAQFASVLRSLSKQLTNATSGRQPQDQYYLICTIGNILDAMVDMEFSGIDREELHKPLLDKLHDLEKSDEPRTSQAARYAHQALLKVPDNESPWGAFYRISWTIIKATTKAASAVSSMDPDKFLEAAPDLKSILELFKEIGDTANQLYNLSKDGKDALLEGMDYVSKTQGWYAALRYTDMLIKARAFNMLNSLLGQSLCVEEEPFFCGFYAQLEQAWCGDELARHDIENLIQSTLSKSQNYKQASKWINILAATTGHREWEIQQKKSRFFKFNLHRKSRQSGINLDMFNGNLPITETPRHLLDDAWASCQQAKLFYADLVIDKYYKEKGRLDIVRLSEDLLPMEKCYVNLAIIESSTASNTEFSNLQIESQQVSEFSITRRLKVDDAGTEKAVDLPQLFNERQVNNRTIVPRRILIRGRAGVGKTTLCKKIVHDFINGKIWTKRFDRILWIPLRHLRTQPDPEDFIYKEFLSEQQEPRVYYEVLHDAIWTEREDSKTLFLLDGLDEVSRDRTERGVGLPTQIERLLNRPNVLVTSRPYGLDMLGVNKFDLEMETVGFRPEQVRAYLSMVVTDQSNAEEMATFVQEHWLIQGLIQIPIHLDAFSVTWGGMKPDQSIQSMTTLYTAIEHKLWVKDIPRIHHDVSAAKVQNIRGWRKLETYVKEECEFLELLAFTGLYNDMAEFSPGHRDEIYERLPSNNVDDNILENLSFLRAMDSSDPRDKEYYFIHLTFQEFFAARYFVRCWSQGKELTCITLGGVTKFEGVDKFIAREKYNGRLLMHCLSELTSSTHESGLQNTRLKTALQLTRLLLLEAQIKRSRPVLGHHSLYAASVALSLGTAMEFSEWILQNLLEKGTNMHRQTALEVLAWRPRVSATTFEQARSILDGGDCDELKAEAALIVGKEPHRSPKTTIKAIQSESEVIRSGVFDGLKKNSMLRQDILQALLSHSKIDGLAVIANQSELPLAIFDGIVCQLNDPYDVIRMYSIDILKKYLPLNRDVFNSVVNLLDDIEYEVRTTAAGALLQDTNLPPSCVESLMSRLESDISQMTPYVVTLAYVLKRQEFLPERILDRIKTLKHSTLSDEDILALFRRAKFPDDIAIEVTQSMFVRQEHPPRDILNHCVSLFDYGGLLSIHAINAVGTNPELPEEILDRLFLLLASPDRGVRDSVLRAFAAQHMPPSQFLQFIKPYMEELVSENCISLFQLLRKYPPLPDNSLEILVRHCLNGACLWCGGRLSWLQAFPESMIRPVALRLRIESKSAQIWGEETLLKHSKFYSILEELDTECWVSWLKILFEGSFTEGVICFIQDEYLCVEIPEGSFEVNIGSPGQREKLGAALDAIHQDIEDCLDGFELSGLPSEENVLVS</sequence>
<gene>
    <name evidence="2" type="ORF">BO78DRAFT_435822</name>
</gene>
<dbReference type="PROSITE" id="PS50837">
    <property type="entry name" value="NACHT"/>
    <property type="match status" value="1"/>
</dbReference>
<dbReference type="VEuPathDB" id="FungiDB:BO78DRAFT_435822"/>
<dbReference type="Gene3D" id="3.40.50.300">
    <property type="entry name" value="P-loop containing nucleotide triphosphate hydrolases"/>
    <property type="match status" value="1"/>
</dbReference>
<dbReference type="OrthoDB" id="427518at2759"/>
<feature type="domain" description="NACHT" evidence="1">
    <location>
        <begin position="523"/>
        <end position="648"/>
    </location>
</feature>
<evidence type="ECO:0000313" key="2">
    <source>
        <dbReference type="EMBL" id="PYI01508.1"/>
    </source>
</evidence>
<dbReference type="SUPFAM" id="SSF52540">
    <property type="entry name" value="P-loop containing nucleoside triphosphate hydrolases"/>
    <property type="match status" value="1"/>
</dbReference>
<dbReference type="InterPro" id="IPR027417">
    <property type="entry name" value="P-loop_NTPase"/>
</dbReference>
<dbReference type="InterPro" id="IPR055496">
    <property type="entry name" value="DUF7068"/>
</dbReference>
<dbReference type="EMBL" id="KZ826414">
    <property type="protein sequence ID" value="PYI01508.1"/>
    <property type="molecule type" value="Genomic_DNA"/>
</dbReference>
<organism evidence="2 3">
    <name type="scientific">Aspergillus sclerotiicarbonarius (strain CBS 121057 / IBT 28362)</name>
    <dbReference type="NCBI Taxonomy" id="1448318"/>
    <lineage>
        <taxon>Eukaryota</taxon>
        <taxon>Fungi</taxon>
        <taxon>Dikarya</taxon>
        <taxon>Ascomycota</taxon>
        <taxon>Pezizomycotina</taxon>
        <taxon>Eurotiomycetes</taxon>
        <taxon>Eurotiomycetidae</taxon>
        <taxon>Eurotiales</taxon>
        <taxon>Aspergillaceae</taxon>
        <taxon>Aspergillus</taxon>
        <taxon>Aspergillus subgen. Circumdati</taxon>
    </lineage>
</organism>
<reference evidence="2 3" key="1">
    <citation type="submission" date="2018-02" db="EMBL/GenBank/DDBJ databases">
        <title>The genomes of Aspergillus section Nigri reveals drivers in fungal speciation.</title>
        <authorList>
            <consortium name="DOE Joint Genome Institute"/>
            <person name="Vesth T.C."/>
            <person name="Nybo J."/>
            <person name="Theobald S."/>
            <person name="Brandl J."/>
            <person name="Frisvad J.C."/>
            <person name="Nielsen K.F."/>
            <person name="Lyhne E.K."/>
            <person name="Kogle M.E."/>
            <person name="Kuo A."/>
            <person name="Riley R."/>
            <person name="Clum A."/>
            <person name="Nolan M."/>
            <person name="Lipzen A."/>
            <person name="Salamov A."/>
            <person name="Henrissat B."/>
            <person name="Wiebenga A."/>
            <person name="De vries R.P."/>
            <person name="Grigoriev I.V."/>
            <person name="Mortensen U.H."/>
            <person name="Andersen M.R."/>
            <person name="Baker S.E."/>
        </authorList>
    </citation>
    <scope>NUCLEOTIDE SEQUENCE [LARGE SCALE GENOMIC DNA]</scope>
    <source>
        <strain evidence="2 3">CBS 121057</strain>
    </source>
</reference>
<evidence type="ECO:0000313" key="3">
    <source>
        <dbReference type="Proteomes" id="UP000248423"/>
    </source>
</evidence>
<dbReference type="Pfam" id="PF23948">
    <property type="entry name" value="ARM_5"/>
    <property type="match status" value="1"/>
</dbReference>
<dbReference type="STRING" id="1448318.A0A319E4R1"/>
<dbReference type="InterPro" id="IPR007111">
    <property type="entry name" value="NACHT_NTPase"/>
</dbReference>